<keyword evidence="3" id="KW-1185">Reference proteome</keyword>
<accession>A0ABV0PDD9</accession>
<evidence type="ECO:0000256" key="1">
    <source>
        <dbReference type="SAM" id="MobiDB-lite"/>
    </source>
</evidence>
<sequence>MSQKVKPPSRTCTCDNLISGADIHSVCASCLGLQDVRDALASTLHNRHNLKSHRHRLTRQASLSEVDPVMGVANSPPPELTATDEGEPTLAGTSWGDQLDAVAPLTDPEEDEVILPVFSTFANAECESEVEPISLGSDDDKQDCEPYAIPSSAKPLVMGDTSHNGSPNLTAAALAPVEPLLASHLHPSQKSTMTAAGPTLPFKADSFQSALNKKIYKVVTASVKALNASSLLLAYQAEL</sequence>
<reference evidence="2 3" key="1">
    <citation type="submission" date="2021-06" db="EMBL/GenBank/DDBJ databases">
        <authorList>
            <person name="Palmer J.M."/>
        </authorList>
    </citation>
    <scope>NUCLEOTIDE SEQUENCE [LARGE SCALE GENOMIC DNA]</scope>
    <source>
        <strain evidence="2 3">GA_2019</strain>
        <tissue evidence="2">Muscle</tissue>
    </source>
</reference>
<proteinExistence type="predicted"/>
<gene>
    <name evidence="2" type="ORF">GOODEAATRI_011777</name>
</gene>
<dbReference type="EMBL" id="JAHRIO010070700">
    <property type="protein sequence ID" value="MEQ2181454.1"/>
    <property type="molecule type" value="Genomic_DNA"/>
</dbReference>
<protein>
    <submittedName>
        <fullName evidence="2">Uncharacterized protein</fullName>
    </submittedName>
</protein>
<evidence type="ECO:0000313" key="2">
    <source>
        <dbReference type="EMBL" id="MEQ2181454.1"/>
    </source>
</evidence>
<evidence type="ECO:0000313" key="3">
    <source>
        <dbReference type="Proteomes" id="UP001476798"/>
    </source>
</evidence>
<name>A0ABV0PDD9_9TELE</name>
<organism evidence="2 3">
    <name type="scientific">Goodea atripinnis</name>
    <dbReference type="NCBI Taxonomy" id="208336"/>
    <lineage>
        <taxon>Eukaryota</taxon>
        <taxon>Metazoa</taxon>
        <taxon>Chordata</taxon>
        <taxon>Craniata</taxon>
        <taxon>Vertebrata</taxon>
        <taxon>Euteleostomi</taxon>
        <taxon>Actinopterygii</taxon>
        <taxon>Neopterygii</taxon>
        <taxon>Teleostei</taxon>
        <taxon>Neoteleostei</taxon>
        <taxon>Acanthomorphata</taxon>
        <taxon>Ovalentaria</taxon>
        <taxon>Atherinomorphae</taxon>
        <taxon>Cyprinodontiformes</taxon>
        <taxon>Goodeidae</taxon>
        <taxon>Goodea</taxon>
    </lineage>
</organism>
<comment type="caution">
    <text evidence="2">The sequence shown here is derived from an EMBL/GenBank/DDBJ whole genome shotgun (WGS) entry which is preliminary data.</text>
</comment>
<dbReference type="Proteomes" id="UP001476798">
    <property type="component" value="Unassembled WGS sequence"/>
</dbReference>
<feature type="region of interest" description="Disordered" evidence="1">
    <location>
        <begin position="51"/>
        <end position="95"/>
    </location>
</feature>